<dbReference type="Gene3D" id="1.20.120.160">
    <property type="entry name" value="HPT domain"/>
    <property type="match status" value="1"/>
</dbReference>
<feature type="modified residue" description="4-aspartylphosphate" evidence="13">
    <location>
        <position position="644"/>
    </location>
</feature>
<feature type="domain" description="HPt" evidence="17">
    <location>
        <begin position="758"/>
        <end position="850"/>
    </location>
</feature>
<dbReference type="RefSeq" id="WP_123691537.1">
    <property type="nucleotide sequence ID" value="NZ_AP019700.1"/>
</dbReference>
<evidence type="ECO:0000256" key="11">
    <source>
        <dbReference type="ARBA" id="ARBA00023136"/>
    </source>
</evidence>
<dbReference type="EC" id="2.7.13.3" evidence="3"/>
<dbReference type="InterPro" id="IPR004358">
    <property type="entry name" value="Sig_transdc_His_kin-like_C"/>
</dbReference>
<evidence type="ECO:0000256" key="4">
    <source>
        <dbReference type="ARBA" id="ARBA00022475"/>
    </source>
</evidence>
<keyword evidence="10" id="KW-0902">Two-component regulatory system</keyword>
<dbReference type="CDD" id="cd12914">
    <property type="entry name" value="PDC1_DGC_like"/>
    <property type="match status" value="1"/>
</dbReference>
<dbReference type="AlphaFoldDB" id="A0A3N1KZB6"/>
<feature type="transmembrane region" description="Helical" evidence="14">
    <location>
        <begin position="12"/>
        <end position="38"/>
    </location>
</feature>
<dbReference type="CDD" id="cd17546">
    <property type="entry name" value="REC_hyHK_CKI1_RcsC-like"/>
    <property type="match status" value="1"/>
</dbReference>
<keyword evidence="19" id="KW-1185">Reference proteome</keyword>
<protein>
    <recommendedName>
        <fullName evidence="3">histidine kinase</fullName>
        <ecNumber evidence="3">2.7.13.3</ecNumber>
    </recommendedName>
</protein>
<evidence type="ECO:0000256" key="3">
    <source>
        <dbReference type="ARBA" id="ARBA00012438"/>
    </source>
</evidence>
<dbReference type="GO" id="GO:0000155">
    <property type="term" value="F:phosphorelay sensor kinase activity"/>
    <property type="evidence" value="ECO:0007669"/>
    <property type="project" value="InterPro"/>
</dbReference>
<dbReference type="PANTHER" id="PTHR45339">
    <property type="entry name" value="HYBRID SIGNAL TRANSDUCTION HISTIDINE KINASE J"/>
    <property type="match status" value="1"/>
</dbReference>
<evidence type="ECO:0000256" key="6">
    <source>
        <dbReference type="ARBA" id="ARBA00022692"/>
    </source>
</evidence>
<keyword evidence="4" id="KW-1003">Cell membrane</keyword>
<name>A0A3N1KZB6_9PROT</name>
<dbReference type="InterPro" id="IPR003594">
    <property type="entry name" value="HATPase_dom"/>
</dbReference>
<evidence type="ECO:0000259" key="16">
    <source>
        <dbReference type="PROSITE" id="PS50110"/>
    </source>
</evidence>
<accession>A0A3N1KZB6</accession>
<keyword evidence="18" id="KW-0418">Kinase</keyword>
<feature type="transmembrane region" description="Helical" evidence="14">
    <location>
        <begin position="300"/>
        <end position="321"/>
    </location>
</feature>
<dbReference type="FunFam" id="3.30.565.10:FF:000010">
    <property type="entry name" value="Sensor histidine kinase RcsC"/>
    <property type="match status" value="1"/>
</dbReference>
<dbReference type="Proteomes" id="UP000278222">
    <property type="component" value="Unassembled WGS sequence"/>
</dbReference>
<dbReference type="GO" id="GO:0005886">
    <property type="term" value="C:plasma membrane"/>
    <property type="evidence" value="ECO:0007669"/>
    <property type="project" value="UniProtKB-SubCell"/>
</dbReference>
<keyword evidence="8" id="KW-0067">ATP-binding</keyword>
<dbReference type="InterPro" id="IPR036890">
    <property type="entry name" value="HATPase_C_sf"/>
</dbReference>
<evidence type="ECO:0000256" key="7">
    <source>
        <dbReference type="ARBA" id="ARBA00022741"/>
    </source>
</evidence>
<dbReference type="SUPFAM" id="SSF55874">
    <property type="entry name" value="ATPase domain of HSP90 chaperone/DNA topoisomerase II/histidine kinase"/>
    <property type="match status" value="1"/>
</dbReference>
<keyword evidence="7" id="KW-0547">Nucleotide-binding</keyword>
<dbReference type="CDD" id="cd16922">
    <property type="entry name" value="HATPase_EvgS-ArcB-TorS-like"/>
    <property type="match status" value="1"/>
</dbReference>
<dbReference type="PRINTS" id="PR00344">
    <property type="entry name" value="BCTRLSENSOR"/>
</dbReference>
<dbReference type="PROSITE" id="PS50894">
    <property type="entry name" value="HPT"/>
    <property type="match status" value="1"/>
</dbReference>
<dbReference type="InterPro" id="IPR036097">
    <property type="entry name" value="HisK_dim/P_sf"/>
</dbReference>
<dbReference type="InterPro" id="IPR003661">
    <property type="entry name" value="HisK_dim/P_dom"/>
</dbReference>
<comment type="subcellular location">
    <subcellularLocation>
        <location evidence="2">Cell membrane</location>
        <topology evidence="2">Multi-pass membrane protein</topology>
    </subcellularLocation>
</comment>
<dbReference type="EMBL" id="RJKX01000015">
    <property type="protein sequence ID" value="ROP83990.1"/>
    <property type="molecule type" value="Genomic_DNA"/>
</dbReference>
<dbReference type="Pfam" id="PF00072">
    <property type="entry name" value="Response_reg"/>
    <property type="match status" value="1"/>
</dbReference>
<dbReference type="PANTHER" id="PTHR45339:SF1">
    <property type="entry name" value="HYBRID SIGNAL TRANSDUCTION HISTIDINE KINASE J"/>
    <property type="match status" value="1"/>
</dbReference>
<evidence type="ECO:0000259" key="17">
    <source>
        <dbReference type="PROSITE" id="PS50894"/>
    </source>
</evidence>
<dbReference type="InterPro" id="IPR011006">
    <property type="entry name" value="CheY-like_superfamily"/>
</dbReference>
<dbReference type="Pfam" id="PF00512">
    <property type="entry name" value="HisKA"/>
    <property type="match status" value="1"/>
</dbReference>
<evidence type="ECO:0000256" key="8">
    <source>
        <dbReference type="ARBA" id="ARBA00022840"/>
    </source>
</evidence>
<keyword evidence="5 13" id="KW-0597">Phosphoprotein</keyword>
<dbReference type="OrthoDB" id="9813151at2"/>
<evidence type="ECO:0000313" key="19">
    <source>
        <dbReference type="Proteomes" id="UP000278222"/>
    </source>
</evidence>
<dbReference type="SUPFAM" id="SSF47226">
    <property type="entry name" value="Histidine-containing phosphotransfer domain, HPT domain"/>
    <property type="match status" value="1"/>
</dbReference>
<evidence type="ECO:0000256" key="12">
    <source>
        <dbReference type="PROSITE-ProRule" id="PRU00110"/>
    </source>
</evidence>
<evidence type="ECO:0000256" key="9">
    <source>
        <dbReference type="ARBA" id="ARBA00022989"/>
    </source>
</evidence>
<keyword evidence="18" id="KW-0808">Transferase</keyword>
<dbReference type="Pfam" id="PF01627">
    <property type="entry name" value="Hpt"/>
    <property type="match status" value="1"/>
</dbReference>
<dbReference type="SMART" id="SM00448">
    <property type="entry name" value="REC"/>
    <property type="match status" value="1"/>
</dbReference>
<proteinExistence type="predicted"/>
<dbReference type="Gene3D" id="3.30.565.10">
    <property type="entry name" value="Histidine kinase-like ATPase, C-terminal domain"/>
    <property type="match status" value="1"/>
</dbReference>
<feature type="domain" description="Response regulatory" evidence="16">
    <location>
        <begin position="595"/>
        <end position="712"/>
    </location>
</feature>
<dbReference type="Gene3D" id="3.30.450.20">
    <property type="entry name" value="PAS domain"/>
    <property type="match status" value="1"/>
</dbReference>
<dbReference type="PROSITE" id="PS50110">
    <property type="entry name" value="RESPONSE_REGULATORY"/>
    <property type="match status" value="1"/>
</dbReference>
<reference evidence="18 19" key="1">
    <citation type="submission" date="2018-11" db="EMBL/GenBank/DDBJ databases">
        <title>Genomic Encyclopedia of Type Strains, Phase IV (KMG-IV): sequencing the most valuable type-strain genomes for metagenomic binning, comparative biology and taxonomic classification.</title>
        <authorList>
            <person name="Goeker M."/>
        </authorList>
    </citation>
    <scope>NUCLEOTIDE SEQUENCE [LARGE SCALE GENOMIC DNA]</scope>
    <source>
        <strain evidence="18 19">DSM 5900</strain>
    </source>
</reference>
<evidence type="ECO:0000313" key="18">
    <source>
        <dbReference type="EMBL" id="ROP83990.1"/>
    </source>
</evidence>
<comment type="catalytic activity">
    <reaction evidence="1">
        <text>ATP + protein L-histidine = ADP + protein N-phospho-L-histidine.</text>
        <dbReference type="EC" id="2.7.13.3"/>
    </reaction>
</comment>
<dbReference type="InterPro" id="IPR036641">
    <property type="entry name" value="HPT_dom_sf"/>
</dbReference>
<gene>
    <name evidence="18" type="ORF">EDC65_3335</name>
</gene>
<evidence type="ECO:0000256" key="14">
    <source>
        <dbReference type="SAM" id="Phobius"/>
    </source>
</evidence>
<evidence type="ECO:0000256" key="13">
    <source>
        <dbReference type="PROSITE-ProRule" id="PRU00169"/>
    </source>
</evidence>
<evidence type="ECO:0000256" key="2">
    <source>
        <dbReference type="ARBA" id="ARBA00004651"/>
    </source>
</evidence>
<dbReference type="Gene3D" id="1.10.287.130">
    <property type="match status" value="1"/>
</dbReference>
<keyword evidence="11 14" id="KW-0472">Membrane</keyword>
<dbReference type="SUPFAM" id="SSF47384">
    <property type="entry name" value="Homodimeric domain of signal transducing histidine kinase"/>
    <property type="match status" value="1"/>
</dbReference>
<dbReference type="PROSITE" id="PS50109">
    <property type="entry name" value="HIS_KIN"/>
    <property type="match status" value="1"/>
</dbReference>
<dbReference type="Gene3D" id="3.40.50.2300">
    <property type="match status" value="1"/>
</dbReference>
<dbReference type="SMART" id="SM00387">
    <property type="entry name" value="HATPase_c"/>
    <property type="match status" value="1"/>
</dbReference>
<sequence length="850" mass="90646">MSDGQPSGHRRHSWTTVISLVVTGYIAILVVAIAGNWVTAQQDRQAMLQATERAASATALLLAEYVDRTIQAIDLHMHGVAETFLQSGESLETFLERTTPLARQGIQQLPQAMGFAVTDAAGIVRLAAAQETIGMNFGLNPNFRLLAADPSRRYIHSRPMMMPQIGQRAVVFAWPLRDAAGKFHGAVGTMLNADYFATIMGRLAASGSAHAGAIAYPDGTILAAYGMGKADNAGRWMLPAGTGGQVPRDGGVRVAYFNGVLGDNEGAWMLASAGIPGFGQNAVVAVDLEEVLAPVHERSLLLAAFSVGGLLVLAIFSWVVLRSYRAQAQALATAETANRAKTGFLAVLSHEIRTPMNAILGMNRLLRTAPDLPPRLHHHTSIIRSAGENLLAVLNDMLDVSKIEAGLLELETVDFDLEQLLDEVISLFRPAAAEKGLELRLHPLSPPPPFLRGDPVRIQQILGNLIGNALKFTREGRVDVHIVVRGAVRGDPSGRPVALRIEVRDTGIGIPDDHRQRLFKPFAQADSSITRRFGGTGLGLVICRRLSQLMGGDIDFDSKEGVGSRFHVNLGLITAEARRPREAGTWVMPALPSMAILVAEDSALNQELMRETLQAAGHRVTIAENGREVVKAAERGGFDLILMDVRMPDMDGVEATRRIRAGSGPAATLPIIGLTADATEAQRVECLAAGMEAVLVKPVDFSRLWQVAAGLVRTPPVAIDAVPRAVAEPEPAAPAPSDPVPSDDRPALIDTQRRERTAAAIGSEQERRLFQAMLESVEETLTTLAEPDLPADQVRAAAHRAKGAAANLGSPRLAHLLGEVEAAARAGEAMAAGRLDGLRSTLKAVSAAAA</sequence>
<dbReference type="CDD" id="cd00082">
    <property type="entry name" value="HisKA"/>
    <property type="match status" value="1"/>
</dbReference>
<dbReference type="InterPro" id="IPR001789">
    <property type="entry name" value="Sig_transdc_resp-reg_receiver"/>
</dbReference>
<keyword evidence="6 14" id="KW-0812">Transmembrane</keyword>
<dbReference type="Pfam" id="PF02518">
    <property type="entry name" value="HATPase_c"/>
    <property type="match status" value="1"/>
</dbReference>
<dbReference type="SMART" id="SM00388">
    <property type="entry name" value="HisKA"/>
    <property type="match status" value="1"/>
</dbReference>
<comment type="caution">
    <text evidence="18">The sequence shown here is derived from an EMBL/GenBank/DDBJ whole genome shotgun (WGS) entry which is preliminary data.</text>
</comment>
<evidence type="ECO:0000259" key="15">
    <source>
        <dbReference type="PROSITE" id="PS50109"/>
    </source>
</evidence>
<evidence type="ECO:0000256" key="1">
    <source>
        <dbReference type="ARBA" id="ARBA00000085"/>
    </source>
</evidence>
<dbReference type="SUPFAM" id="SSF52172">
    <property type="entry name" value="CheY-like"/>
    <property type="match status" value="1"/>
</dbReference>
<feature type="domain" description="Histidine kinase" evidence="15">
    <location>
        <begin position="347"/>
        <end position="574"/>
    </location>
</feature>
<organism evidence="18 19">
    <name type="scientific">Stella humosa</name>
    <dbReference type="NCBI Taxonomy" id="94"/>
    <lineage>
        <taxon>Bacteria</taxon>
        <taxon>Pseudomonadati</taxon>
        <taxon>Pseudomonadota</taxon>
        <taxon>Alphaproteobacteria</taxon>
        <taxon>Rhodospirillales</taxon>
        <taxon>Stellaceae</taxon>
        <taxon>Stella</taxon>
    </lineage>
</organism>
<dbReference type="InterPro" id="IPR005467">
    <property type="entry name" value="His_kinase_dom"/>
</dbReference>
<dbReference type="GO" id="GO:0005524">
    <property type="term" value="F:ATP binding"/>
    <property type="evidence" value="ECO:0007669"/>
    <property type="project" value="UniProtKB-KW"/>
</dbReference>
<feature type="modified residue" description="Phosphohistidine" evidence="12">
    <location>
        <position position="799"/>
    </location>
</feature>
<dbReference type="InterPro" id="IPR008207">
    <property type="entry name" value="Sig_transdc_His_kin_Hpt_dom"/>
</dbReference>
<evidence type="ECO:0000256" key="5">
    <source>
        <dbReference type="ARBA" id="ARBA00022553"/>
    </source>
</evidence>
<evidence type="ECO:0000256" key="10">
    <source>
        <dbReference type="ARBA" id="ARBA00023012"/>
    </source>
</evidence>
<keyword evidence="9 14" id="KW-1133">Transmembrane helix</keyword>